<dbReference type="InterPro" id="IPR023214">
    <property type="entry name" value="HAD_sf"/>
</dbReference>
<sequence>MQRERPTALLIDFDGVLRHWDPELTAGVERRHGLPEGSLLRTALEWSRAQPALTGQISHAEWMAEVTRALAEQTGDPERARVAVEEWERDRGAVDPDVLGFIRELRAGGVRVGLATNATDLLDADLAALNLVDELDVVINSSVVGVHKPAKDYFHEACRAVGALPKQVLFVDDDDRTVRGARAAGLSAHRWTGPHDLTYLRAAFTA</sequence>
<keyword evidence="1" id="KW-0378">Hydrolase</keyword>
<dbReference type="Proteomes" id="UP000242415">
    <property type="component" value="Unassembled WGS sequence"/>
</dbReference>
<proteinExistence type="predicted"/>
<dbReference type="Pfam" id="PF00702">
    <property type="entry name" value="Hydrolase"/>
    <property type="match status" value="1"/>
</dbReference>
<reference evidence="2" key="1">
    <citation type="submission" date="2016-10" db="EMBL/GenBank/DDBJ databases">
        <authorList>
            <person name="Varghese N."/>
            <person name="Submissions S."/>
        </authorList>
    </citation>
    <scope>NUCLEOTIDE SEQUENCE [LARGE SCALE GENOMIC DNA]</scope>
    <source>
        <strain evidence="2">DSM 45245</strain>
    </source>
</reference>
<dbReference type="SUPFAM" id="SSF56784">
    <property type="entry name" value="HAD-like"/>
    <property type="match status" value="1"/>
</dbReference>
<accession>A0A1H3KS24</accession>
<dbReference type="Gene3D" id="3.40.50.1000">
    <property type="entry name" value="HAD superfamily/HAD-like"/>
    <property type="match status" value="1"/>
</dbReference>
<evidence type="ECO:0000313" key="1">
    <source>
        <dbReference type="EMBL" id="SDY54963.1"/>
    </source>
</evidence>
<dbReference type="EMBL" id="FNPH01000002">
    <property type="protein sequence ID" value="SDY54963.1"/>
    <property type="molecule type" value="Genomic_DNA"/>
</dbReference>
<dbReference type="PANTHER" id="PTHR43611">
    <property type="entry name" value="ALPHA-D-GLUCOSE 1-PHOSPHATE PHOSPHATASE"/>
    <property type="match status" value="1"/>
</dbReference>
<dbReference type="STRING" id="405436.SAMN05444365_102610"/>
<name>A0A1H3KS24_9ACTN</name>
<protein>
    <submittedName>
        <fullName evidence="1">Putative hydrolase of the HAD superfamily</fullName>
    </submittedName>
</protein>
<keyword evidence="2" id="KW-1185">Reference proteome</keyword>
<evidence type="ECO:0000313" key="2">
    <source>
        <dbReference type="Proteomes" id="UP000242415"/>
    </source>
</evidence>
<organism evidence="1 2">
    <name type="scientific">Micromonospora pattaloongensis</name>
    <dbReference type="NCBI Taxonomy" id="405436"/>
    <lineage>
        <taxon>Bacteria</taxon>
        <taxon>Bacillati</taxon>
        <taxon>Actinomycetota</taxon>
        <taxon>Actinomycetes</taxon>
        <taxon>Micromonosporales</taxon>
        <taxon>Micromonosporaceae</taxon>
        <taxon>Micromonospora</taxon>
    </lineage>
</organism>
<dbReference type="OrthoDB" id="9797415at2"/>
<dbReference type="RefSeq" id="WP_091554296.1">
    <property type="nucleotide sequence ID" value="NZ_FNPH01000002.1"/>
</dbReference>
<dbReference type="GO" id="GO:0016787">
    <property type="term" value="F:hydrolase activity"/>
    <property type="evidence" value="ECO:0007669"/>
    <property type="project" value="UniProtKB-KW"/>
</dbReference>
<dbReference type="InterPro" id="IPR036412">
    <property type="entry name" value="HAD-like_sf"/>
</dbReference>
<dbReference type="InterPro" id="IPR006439">
    <property type="entry name" value="HAD-SF_hydro_IA"/>
</dbReference>
<dbReference type="SFLD" id="SFLDS00003">
    <property type="entry name" value="Haloacid_Dehalogenase"/>
    <property type="match status" value="1"/>
</dbReference>
<gene>
    <name evidence="1" type="ORF">SAMN05444365_102610</name>
</gene>
<dbReference type="SFLD" id="SFLDG01129">
    <property type="entry name" value="C1.5:_HAD__Beta-PGM__Phosphata"/>
    <property type="match status" value="1"/>
</dbReference>
<dbReference type="NCBIfam" id="TIGR01509">
    <property type="entry name" value="HAD-SF-IA-v3"/>
    <property type="match status" value="1"/>
</dbReference>
<dbReference type="AlphaFoldDB" id="A0A1H3KS24"/>
<dbReference type="PRINTS" id="PR00413">
    <property type="entry name" value="HADHALOGNASE"/>
</dbReference>
<dbReference type="PANTHER" id="PTHR43611:SF3">
    <property type="entry name" value="FLAVIN MONONUCLEOTIDE HYDROLASE 1, CHLOROPLATIC"/>
    <property type="match status" value="1"/>
</dbReference>